<name>A0A9P0ZRL8_CUSEU</name>
<sequence length="186" mass="20723">MALESVLEDCVANYEILSNTDHYILKVPLPYGIEFKLIIAQINKEGMARILWKPKGLRARSIATKKELPFLPQGDRDRDGIKGKAEKGFLYVTRPKRKPSATPDMVESLRHNAPIPRPNREVTTGRSNTISVAATKTEEGFSPALAAAYYDDLATKLWTNRMEILNVALGLAVISISMYVITGKHI</sequence>
<evidence type="ECO:0000313" key="2">
    <source>
        <dbReference type="EMBL" id="CAH9108099.1"/>
    </source>
</evidence>
<dbReference type="OrthoDB" id="1313483at2759"/>
<evidence type="ECO:0000256" key="1">
    <source>
        <dbReference type="SAM" id="Phobius"/>
    </source>
</evidence>
<proteinExistence type="predicted"/>
<keyword evidence="3" id="KW-1185">Reference proteome</keyword>
<protein>
    <submittedName>
        <fullName evidence="2">Uncharacterized protein</fullName>
    </submittedName>
</protein>
<evidence type="ECO:0000313" key="3">
    <source>
        <dbReference type="Proteomes" id="UP001152484"/>
    </source>
</evidence>
<dbReference type="Proteomes" id="UP001152484">
    <property type="component" value="Unassembled WGS sequence"/>
</dbReference>
<keyword evidence="1" id="KW-0812">Transmembrane</keyword>
<gene>
    <name evidence="2" type="ORF">CEURO_LOCUS17979</name>
</gene>
<accession>A0A9P0ZRL8</accession>
<organism evidence="2 3">
    <name type="scientific">Cuscuta europaea</name>
    <name type="common">European dodder</name>
    <dbReference type="NCBI Taxonomy" id="41803"/>
    <lineage>
        <taxon>Eukaryota</taxon>
        <taxon>Viridiplantae</taxon>
        <taxon>Streptophyta</taxon>
        <taxon>Embryophyta</taxon>
        <taxon>Tracheophyta</taxon>
        <taxon>Spermatophyta</taxon>
        <taxon>Magnoliopsida</taxon>
        <taxon>eudicotyledons</taxon>
        <taxon>Gunneridae</taxon>
        <taxon>Pentapetalae</taxon>
        <taxon>asterids</taxon>
        <taxon>lamiids</taxon>
        <taxon>Solanales</taxon>
        <taxon>Convolvulaceae</taxon>
        <taxon>Cuscuteae</taxon>
        <taxon>Cuscuta</taxon>
        <taxon>Cuscuta subgen. Cuscuta</taxon>
    </lineage>
</organism>
<dbReference type="EMBL" id="CAMAPE010000051">
    <property type="protein sequence ID" value="CAH9108099.1"/>
    <property type="molecule type" value="Genomic_DNA"/>
</dbReference>
<keyword evidence="1" id="KW-0472">Membrane</keyword>
<feature type="transmembrane region" description="Helical" evidence="1">
    <location>
        <begin position="164"/>
        <end position="182"/>
    </location>
</feature>
<dbReference type="AlphaFoldDB" id="A0A9P0ZRL8"/>
<reference evidence="2" key="1">
    <citation type="submission" date="2022-07" db="EMBL/GenBank/DDBJ databases">
        <authorList>
            <person name="Macas J."/>
            <person name="Novak P."/>
            <person name="Neumann P."/>
        </authorList>
    </citation>
    <scope>NUCLEOTIDE SEQUENCE</scope>
</reference>
<keyword evidence="1" id="KW-1133">Transmembrane helix</keyword>
<comment type="caution">
    <text evidence="2">The sequence shown here is derived from an EMBL/GenBank/DDBJ whole genome shotgun (WGS) entry which is preliminary data.</text>
</comment>